<keyword evidence="2" id="KW-1185">Reference proteome</keyword>
<organism evidence="1 2">
    <name type="scientific">Entomophthora muscae</name>
    <dbReference type="NCBI Taxonomy" id="34485"/>
    <lineage>
        <taxon>Eukaryota</taxon>
        <taxon>Fungi</taxon>
        <taxon>Fungi incertae sedis</taxon>
        <taxon>Zoopagomycota</taxon>
        <taxon>Entomophthoromycotina</taxon>
        <taxon>Entomophthoromycetes</taxon>
        <taxon>Entomophthorales</taxon>
        <taxon>Entomophthoraceae</taxon>
        <taxon>Entomophthora</taxon>
    </lineage>
</organism>
<keyword evidence="1" id="KW-0456">Lyase</keyword>
<protein>
    <submittedName>
        <fullName evidence="1">Holocytochrome c synthase</fullName>
        <ecNumber evidence="1">4.4.1.17</ecNumber>
    </submittedName>
</protein>
<gene>
    <name evidence="1" type="primary">CYC3_2</name>
    <name evidence="1" type="ORF">DSO57_1027397</name>
</gene>
<accession>A0ACC2TPB4</accession>
<evidence type="ECO:0000313" key="2">
    <source>
        <dbReference type="Proteomes" id="UP001165960"/>
    </source>
</evidence>
<name>A0ACC2TPB4_9FUNG</name>
<comment type="caution">
    <text evidence="1">The sequence shown here is derived from an EMBL/GenBank/DDBJ whole genome shotgun (WGS) entry which is preliminary data.</text>
</comment>
<dbReference type="EMBL" id="QTSX02002296">
    <property type="protein sequence ID" value="KAJ9076326.1"/>
    <property type="molecule type" value="Genomic_DNA"/>
</dbReference>
<dbReference type="Proteomes" id="UP001165960">
    <property type="component" value="Unassembled WGS sequence"/>
</dbReference>
<proteinExistence type="predicted"/>
<reference evidence="1" key="1">
    <citation type="submission" date="2022-04" db="EMBL/GenBank/DDBJ databases">
        <title>Genome of the entomopathogenic fungus Entomophthora muscae.</title>
        <authorList>
            <person name="Elya C."/>
            <person name="Lovett B.R."/>
            <person name="Lee E."/>
            <person name="Macias A.M."/>
            <person name="Hajek A.E."/>
            <person name="De Bivort B.L."/>
            <person name="Kasson M.T."/>
            <person name="De Fine Licht H.H."/>
            <person name="Stajich J.E."/>
        </authorList>
    </citation>
    <scope>NUCLEOTIDE SEQUENCE</scope>
    <source>
        <strain evidence="1">Berkeley</strain>
    </source>
</reference>
<dbReference type="EC" id="4.4.1.17" evidence="1"/>
<evidence type="ECO:0000313" key="1">
    <source>
        <dbReference type="EMBL" id="KAJ9076326.1"/>
    </source>
</evidence>
<sequence length="237" mass="26457">MSQDPSAIPAACPMHSKESATPAASNASPAACPMHRGDSTLKFNPDNNMPYLPNQAVNGQDSPLSLEKVTSSIPKGNQPTGEDSSSKWEYPSPQQFYNALVRKGYETPIESIETMVDIHNFLNEGAWEEILKWEKFHESECDDPKLLRFTGKPKQLSPKAWFCSTFLGAPKPFDRHDWIVDRGGKPVRYIIDYYGGEDQSDDVPVFNLDVRPALDSISAVKDRLAVVFADFFKKADK</sequence>